<dbReference type="AlphaFoldDB" id="A0A6H1ZD08"/>
<dbReference type="EMBL" id="MT143990">
    <property type="protein sequence ID" value="QJA45434.1"/>
    <property type="molecule type" value="Genomic_DNA"/>
</dbReference>
<accession>A0A6H1ZD08</accession>
<protein>
    <submittedName>
        <fullName evidence="3">Uncharacterized protein</fullName>
    </submittedName>
</protein>
<evidence type="ECO:0000313" key="3">
    <source>
        <dbReference type="EMBL" id="QJA45434.1"/>
    </source>
</evidence>
<keyword evidence="2" id="KW-0472">Membrane</keyword>
<feature type="coiled-coil region" evidence="1">
    <location>
        <begin position="49"/>
        <end position="76"/>
    </location>
</feature>
<gene>
    <name evidence="3" type="ORF">TM448A00237_0040</name>
    <name evidence="4" type="ORF">TM448B01100_0017</name>
</gene>
<proteinExistence type="predicted"/>
<keyword evidence="2" id="KW-1133">Transmembrane helix</keyword>
<keyword evidence="2" id="KW-0812">Transmembrane</keyword>
<evidence type="ECO:0000313" key="4">
    <source>
        <dbReference type="EMBL" id="QJH97871.1"/>
    </source>
</evidence>
<evidence type="ECO:0000256" key="1">
    <source>
        <dbReference type="SAM" id="Coils"/>
    </source>
</evidence>
<sequence length="123" mass="14694">MSKFIRVTAFILTVLFLIGAIWYGLDYKNDKINRLQNEINILWNYKLNEPSLREKIAKLENDNAKLQQELDNLNIRYAADQKYIDYVNSQYLKSIIWINIAELIFENNDIMFPLYLGDRELNQ</sequence>
<evidence type="ECO:0000256" key="2">
    <source>
        <dbReference type="SAM" id="Phobius"/>
    </source>
</evidence>
<reference evidence="3" key="1">
    <citation type="submission" date="2020-03" db="EMBL/GenBank/DDBJ databases">
        <title>The deep terrestrial virosphere.</title>
        <authorList>
            <person name="Holmfeldt K."/>
            <person name="Nilsson E."/>
            <person name="Simone D."/>
            <person name="Lopez-Fernandez M."/>
            <person name="Wu X."/>
            <person name="de Brujin I."/>
            <person name="Lundin D."/>
            <person name="Andersson A."/>
            <person name="Bertilsson S."/>
            <person name="Dopson M."/>
        </authorList>
    </citation>
    <scope>NUCLEOTIDE SEQUENCE</scope>
    <source>
        <strain evidence="3">TM448A00237</strain>
        <strain evidence="4">TM448B01100</strain>
    </source>
</reference>
<feature type="transmembrane region" description="Helical" evidence="2">
    <location>
        <begin position="7"/>
        <end position="25"/>
    </location>
</feature>
<name>A0A6H1ZD08_9ZZZZ</name>
<dbReference type="EMBL" id="MT144705">
    <property type="protein sequence ID" value="QJH97871.1"/>
    <property type="molecule type" value="Genomic_DNA"/>
</dbReference>
<keyword evidence="1" id="KW-0175">Coiled coil</keyword>
<organism evidence="3">
    <name type="scientific">viral metagenome</name>
    <dbReference type="NCBI Taxonomy" id="1070528"/>
    <lineage>
        <taxon>unclassified sequences</taxon>
        <taxon>metagenomes</taxon>
        <taxon>organismal metagenomes</taxon>
    </lineage>
</organism>